<keyword evidence="4" id="KW-1185">Reference proteome</keyword>
<proteinExistence type="predicted"/>
<dbReference type="SUPFAM" id="SSF50242">
    <property type="entry name" value="TIMP-like"/>
    <property type="match status" value="1"/>
</dbReference>
<dbReference type="InterPro" id="IPR008993">
    <property type="entry name" value="TIMP-like_OB-fold"/>
</dbReference>
<evidence type="ECO:0000313" key="4">
    <source>
        <dbReference type="Proteomes" id="UP001139366"/>
    </source>
</evidence>
<dbReference type="EMBL" id="JAINUY010000004">
    <property type="protein sequence ID" value="MBZ4035974.1"/>
    <property type="molecule type" value="Genomic_DNA"/>
</dbReference>
<dbReference type="AlphaFoldDB" id="A0A9X1HCH5"/>
<keyword evidence="1" id="KW-0472">Membrane</keyword>
<feature type="signal peptide" evidence="2">
    <location>
        <begin position="1"/>
        <end position="20"/>
    </location>
</feature>
<comment type="caution">
    <text evidence="3">The sequence shown here is derived from an EMBL/GenBank/DDBJ whole genome shotgun (WGS) entry which is preliminary data.</text>
</comment>
<accession>A0A9X1HCH5</accession>
<keyword evidence="1" id="KW-1133">Transmembrane helix</keyword>
<name>A0A9X1HCH5_9FLAO</name>
<dbReference type="RefSeq" id="WP_223706932.1">
    <property type="nucleotide sequence ID" value="NZ_JAINUY010000004.1"/>
</dbReference>
<reference evidence="3 4" key="1">
    <citation type="journal article" date="2023" name="Antonie Van Leeuwenhoek">
        <title>Flavobacterium potami sp. nov., a multi-metal resistance genes harbouring bacterium isolated from shallow river silt.</title>
        <authorList>
            <person name="Li S."/>
            <person name="Mao S."/>
            <person name="Mu W."/>
            <person name="Guo B."/>
            <person name="Li C."/>
            <person name="Zhu Q."/>
            <person name="Hou X."/>
            <person name="Zhao Y."/>
            <person name="Wei S."/>
            <person name="Liu H."/>
            <person name="Liu A."/>
        </authorList>
    </citation>
    <scope>NUCLEOTIDE SEQUENCE [LARGE SCALE GENOMIC DNA]</scope>
    <source>
        <strain evidence="3 4">17A</strain>
    </source>
</reference>
<keyword evidence="1" id="KW-0812">Transmembrane</keyword>
<evidence type="ECO:0000313" key="3">
    <source>
        <dbReference type="EMBL" id="MBZ4035974.1"/>
    </source>
</evidence>
<dbReference type="Proteomes" id="UP001139366">
    <property type="component" value="Unassembled WGS sequence"/>
</dbReference>
<organism evidence="3 4">
    <name type="scientific">Flavobacterium potami</name>
    <dbReference type="NCBI Taxonomy" id="2872310"/>
    <lineage>
        <taxon>Bacteria</taxon>
        <taxon>Pseudomonadati</taxon>
        <taxon>Bacteroidota</taxon>
        <taxon>Flavobacteriia</taxon>
        <taxon>Flavobacteriales</taxon>
        <taxon>Flavobacteriaceae</taxon>
        <taxon>Flavobacterium</taxon>
    </lineage>
</organism>
<gene>
    <name evidence="3" type="ORF">K6T82_14465</name>
</gene>
<feature type="transmembrane region" description="Helical" evidence="1">
    <location>
        <begin position="176"/>
        <end position="197"/>
    </location>
</feature>
<keyword evidence="2" id="KW-0732">Signal</keyword>
<dbReference type="Gene3D" id="2.40.50.120">
    <property type="match status" value="1"/>
</dbReference>
<evidence type="ECO:0000256" key="1">
    <source>
        <dbReference type="SAM" id="Phobius"/>
    </source>
</evidence>
<evidence type="ECO:0008006" key="5">
    <source>
        <dbReference type="Google" id="ProtNLM"/>
    </source>
</evidence>
<evidence type="ECO:0000256" key="2">
    <source>
        <dbReference type="SAM" id="SignalP"/>
    </source>
</evidence>
<feature type="chain" id="PRO_5040859392" description="Tissue inhibitor of metalloproteinase" evidence="2">
    <location>
        <begin position="21"/>
        <end position="207"/>
    </location>
</feature>
<sequence>MFKKLLFVLFLALTSSIGYCCDCSEKPSIEKNWESATEVFIGKIVKIDSLLYGSYGQKVYVFSVKISKSYKGEIFPGYEFRDLLANNSGSCDAYFDLGEEYLIYARSNNYTLSSSICSRTNRLKSINSEELDLLDKLNKAFLNDKSLKISKFQNNTEYQIELVKNSFEEKLKRNDVVIYFLSALNFILFFIIVLLFFRAKRAFKSND</sequence>
<protein>
    <recommendedName>
        <fullName evidence="5">Tissue inhibitor of metalloproteinase</fullName>
    </recommendedName>
</protein>